<evidence type="ECO:0000313" key="4">
    <source>
        <dbReference type="Proteomes" id="UP000176786"/>
    </source>
</evidence>
<comment type="caution">
    <text evidence="3">The sequence shown here is derived from an EMBL/GenBank/DDBJ whole genome shotgun (WGS) entry which is preliminary data.</text>
</comment>
<dbReference type="Proteomes" id="UP000176786">
    <property type="component" value="Unassembled WGS sequence"/>
</dbReference>
<feature type="transmembrane region" description="Helical" evidence="2">
    <location>
        <begin position="36"/>
        <end position="53"/>
    </location>
</feature>
<keyword evidence="2" id="KW-0812">Transmembrane</keyword>
<dbReference type="STRING" id="1817832.A3J48_02320"/>
<accession>A0A1F5P7U3</accession>
<dbReference type="AlphaFoldDB" id="A0A1F5P7U3"/>
<organism evidence="3 4">
    <name type="scientific">Candidatus Doudnabacteria bacterium RIFCSPHIGHO2_02_FULL_46_11</name>
    <dbReference type="NCBI Taxonomy" id="1817832"/>
    <lineage>
        <taxon>Bacteria</taxon>
        <taxon>Candidatus Doudnaibacteriota</taxon>
    </lineage>
</organism>
<name>A0A1F5P7U3_9BACT</name>
<sequence>MFRIKQPTNKDINFYQSGNSLGGLERLKRFVRTPKFFKITGIILVLFAAYLIWNHGQLLPKKNYSAEELAQARLETPMTLEWVELYFGTKICTRANWCGPEADPDKDGISNYQEYLFFTNPTDPDSDGDGTEDGEELRNYKNPLGAGNVQTARDITDPYDVNPATDEFTKQLAQDIKEGDAMSIEQIQLAAVNLTELPQFNEVAFAFSYDNNQETVSRYAAAYGQLAQNYLQDSSVIDIATIADSNDLERLDKFINAVSLFAASLTFIPAPTDVTAFHKAAFGSLAYQGLIADTQKDFVEGKVSQTASRDKIRAYTVYYTRFVMDQAKAAKDLNTKYDFPFTFED</sequence>
<evidence type="ECO:0000256" key="2">
    <source>
        <dbReference type="SAM" id="Phobius"/>
    </source>
</evidence>
<evidence type="ECO:0000313" key="3">
    <source>
        <dbReference type="EMBL" id="OGE85998.1"/>
    </source>
</evidence>
<reference evidence="3 4" key="1">
    <citation type="journal article" date="2016" name="Nat. Commun.">
        <title>Thousands of microbial genomes shed light on interconnected biogeochemical processes in an aquifer system.</title>
        <authorList>
            <person name="Anantharaman K."/>
            <person name="Brown C.T."/>
            <person name="Hug L.A."/>
            <person name="Sharon I."/>
            <person name="Castelle C.J."/>
            <person name="Probst A.J."/>
            <person name="Thomas B.C."/>
            <person name="Singh A."/>
            <person name="Wilkins M.J."/>
            <person name="Karaoz U."/>
            <person name="Brodie E.L."/>
            <person name="Williams K.H."/>
            <person name="Hubbard S.S."/>
            <person name="Banfield J.F."/>
        </authorList>
    </citation>
    <scope>NUCLEOTIDE SEQUENCE [LARGE SCALE GENOMIC DNA]</scope>
</reference>
<keyword evidence="2" id="KW-1133">Transmembrane helix</keyword>
<keyword evidence="2" id="KW-0472">Membrane</keyword>
<evidence type="ECO:0000256" key="1">
    <source>
        <dbReference type="SAM" id="MobiDB-lite"/>
    </source>
</evidence>
<dbReference type="EMBL" id="MFES01000017">
    <property type="protein sequence ID" value="OGE85998.1"/>
    <property type="molecule type" value="Genomic_DNA"/>
</dbReference>
<protein>
    <submittedName>
        <fullName evidence="3">Uncharacterized protein</fullName>
    </submittedName>
</protein>
<gene>
    <name evidence="3" type="ORF">A3J48_02320</name>
</gene>
<feature type="region of interest" description="Disordered" evidence="1">
    <location>
        <begin position="120"/>
        <end position="143"/>
    </location>
</feature>
<proteinExistence type="predicted"/>
<feature type="compositionally biased region" description="Acidic residues" evidence="1">
    <location>
        <begin position="124"/>
        <end position="135"/>
    </location>
</feature>